<evidence type="ECO:0000313" key="2">
    <source>
        <dbReference type="Proteomes" id="UP000239757"/>
    </source>
</evidence>
<accession>A0A2P5XS40</accession>
<dbReference type="AlphaFoldDB" id="A0A2P5XS40"/>
<reference evidence="1 2" key="1">
    <citation type="submission" date="2015-01" db="EMBL/GenBank/DDBJ databases">
        <title>Genome of allotetraploid Gossypium barbadense reveals genomic plasticity and fiber elongation in cotton evolution.</title>
        <authorList>
            <person name="Chen X."/>
            <person name="Liu X."/>
            <person name="Zhao B."/>
            <person name="Zheng H."/>
            <person name="Hu Y."/>
            <person name="Lu G."/>
            <person name="Yang C."/>
            <person name="Chen J."/>
            <person name="Shan C."/>
            <person name="Zhang L."/>
            <person name="Zhou Y."/>
            <person name="Wang L."/>
            <person name="Guo W."/>
            <person name="Bai Y."/>
            <person name="Ruan J."/>
            <person name="Shangguan X."/>
            <person name="Mao Y."/>
            <person name="Jiang J."/>
            <person name="Zhu Y."/>
            <person name="Lei J."/>
            <person name="Kang H."/>
            <person name="Chen S."/>
            <person name="He X."/>
            <person name="Wang R."/>
            <person name="Wang Y."/>
            <person name="Chen J."/>
            <person name="Wang L."/>
            <person name="Yu S."/>
            <person name="Wang B."/>
            <person name="Wei J."/>
            <person name="Song S."/>
            <person name="Lu X."/>
            <person name="Gao Z."/>
            <person name="Gu W."/>
            <person name="Deng X."/>
            <person name="Ma D."/>
            <person name="Wang S."/>
            <person name="Liang W."/>
            <person name="Fang L."/>
            <person name="Cai C."/>
            <person name="Zhu X."/>
            <person name="Zhou B."/>
            <person name="Zhang Y."/>
            <person name="Chen Z."/>
            <person name="Xu S."/>
            <person name="Zhu R."/>
            <person name="Wang S."/>
            <person name="Zhang T."/>
            <person name="Zhao G."/>
        </authorList>
    </citation>
    <scope>NUCLEOTIDE SEQUENCE [LARGE SCALE GENOMIC DNA]</scope>
    <source>
        <strain evidence="2">cv. Xinhai21</strain>
        <tissue evidence="1">Leaf</tissue>
    </source>
</reference>
<dbReference type="OrthoDB" id="1020556at2759"/>
<dbReference type="EMBL" id="KZ664327">
    <property type="protein sequence ID" value="PPS06162.1"/>
    <property type="molecule type" value="Genomic_DNA"/>
</dbReference>
<sequence length="82" mass="8636">MGGSSISMRNMKVRTWESLETEITLQVGGGDSSSSSSLYLLGETEITLQVGGGDSSSSSSLYLLGGIKIRFKTGLLRLMNSA</sequence>
<dbReference type="Proteomes" id="UP000239757">
    <property type="component" value="Unassembled WGS sequence"/>
</dbReference>
<protein>
    <submittedName>
        <fullName evidence="1">Uncharacterized protein</fullName>
    </submittedName>
</protein>
<evidence type="ECO:0000313" key="1">
    <source>
        <dbReference type="EMBL" id="PPS06162.1"/>
    </source>
</evidence>
<proteinExistence type="predicted"/>
<name>A0A2P5XS40_GOSBA</name>
<gene>
    <name evidence="1" type="ORF">GOBAR_AA14473</name>
</gene>
<organism evidence="1 2">
    <name type="scientific">Gossypium barbadense</name>
    <name type="common">Sea Island cotton</name>
    <name type="synonym">Hibiscus barbadensis</name>
    <dbReference type="NCBI Taxonomy" id="3634"/>
    <lineage>
        <taxon>Eukaryota</taxon>
        <taxon>Viridiplantae</taxon>
        <taxon>Streptophyta</taxon>
        <taxon>Embryophyta</taxon>
        <taxon>Tracheophyta</taxon>
        <taxon>Spermatophyta</taxon>
        <taxon>Magnoliopsida</taxon>
        <taxon>eudicotyledons</taxon>
        <taxon>Gunneridae</taxon>
        <taxon>Pentapetalae</taxon>
        <taxon>rosids</taxon>
        <taxon>malvids</taxon>
        <taxon>Malvales</taxon>
        <taxon>Malvaceae</taxon>
        <taxon>Malvoideae</taxon>
        <taxon>Gossypium</taxon>
    </lineage>
</organism>